<dbReference type="EMBL" id="CP108140">
    <property type="protein sequence ID" value="WTP91660.1"/>
    <property type="molecule type" value="Genomic_DNA"/>
</dbReference>
<name>A0AAU1IBU9_9ACTN</name>
<reference evidence="1" key="1">
    <citation type="submission" date="2022-10" db="EMBL/GenBank/DDBJ databases">
        <title>The complete genomes of actinobacterial strains from the NBC collection.</title>
        <authorList>
            <person name="Joergensen T.S."/>
            <person name="Alvarez Arevalo M."/>
            <person name="Sterndorff E.B."/>
            <person name="Faurdal D."/>
            <person name="Vuksanovic O."/>
            <person name="Mourched A.-S."/>
            <person name="Charusanti P."/>
            <person name="Shaw S."/>
            <person name="Blin K."/>
            <person name="Weber T."/>
        </authorList>
    </citation>
    <scope>NUCLEOTIDE SEQUENCE</scope>
    <source>
        <strain evidence="1">NBC 00180</strain>
    </source>
</reference>
<dbReference type="Gene3D" id="3.30.420.10">
    <property type="entry name" value="Ribonuclease H-like superfamily/Ribonuclease H"/>
    <property type="match status" value="1"/>
</dbReference>
<gene>
    <name evidence="1" type="ORF">OG477_43460</name>
</gene>
<proteinExistence type="predicted"/>
<dbReference type="AlphaFoldDB" id="A0AAU1IBU9"/>
<dbReference type="GO" id="GO:0003676">
    <property type="term" value="F:nucleic acid binding"/>
    <property type="evidence" value="ECO:0007669"/>
    <property type="project" value="InterPro"/>
</dbReference>
<protein>
    <submittedName>
        <fullName evidence="1">Uncharacterized protein</fullName>
    </submittedName>
</protein>
<accession>A0AAU1IBU9</accession>
<dbReference type="InterPro" id="IPR036397">
    <property type="entry name" value="RNaseH_sf"/>
</dbReference>
<organism evidence="1">
    <name type="scientific">Streptomyces sp. NBC_00180</name>
    <dbReference type="NCBI Taxonomy" id="2903632"/>
    <lineage>
        <taxon>Bacteria</taxon>
        <taxon>Bacillati</taxon>
        <taxon>Actinomycetota</taxon>
        <taxon>Actinomycetes</taxon>
        <taxon>Kitasatosporales</taxon>
        <taxon>Streptomycetaceae</taxon>
        <taxon>Streptomyces</taxon>
    </lineage>
</organism>
<sequence>MHRDLVAEAARARAEGNQVPDVPSLATLHRAIRLDLNPGQRAALAVGEPARRRHDVHLWRPRLWRNACWEADHKHVSVEVLLDGELVFPWVTWFIDCATEVIPGAAITPHQPSRDAILAGPRCGSRW</sequence>
<evidence type="ECO:0000313" key="1">
    <source>
        <dbReference type="EMBL" id="WTP91660.1"/>
    </source>
</evidence>